<dbReference type="Pfam" id="PF07863">
    <property type="entry name" value="CtnDOT_TraJ"/>
    <property type="match status" value="1"/>
</dbReference>
<feature type="transmembrane region" description="Helical" evidence="1">
    <location>
        <begin position="299"/>
        <end position="321"/>
    </location>
</feature>
<reference evidence="4" key="1">
    <citation type="submission" date="2017-06" db="EMBL/GenBank/DDBJ databases">
        <authorList>
            <person name="Varghese N."/>
            <person name="Submissions S."/>
        </authorList>
    </citation>
    <scope>NUCLEOTIDE SEQUENCE [LARGE SCALE GENOMIC DNA]</scope>
    <source>
        <strain evidence="4">DSM 28041</strain>
    </source>
</reference>
<keyword evidence="1" id="KW-0812">Transmembrane</keyword>
<proteinExistence type="predicted"/>
<feature type="transmembrane region" description="Helical" evidence="1">
    <location>
        <begin position="267"/>
        <end position="287"/>
    </location>
</feature>
<feature type="transmembrane region" description="Helical" evidence="1">
    <location>
        <begin position="65"/>
        <end position="84"/>
    </location>
</feature>
<keyword evidence="4" id="KW-1185">Reference proteome</keyword>
<dbReference type="AlphaFoldDB" id="A0A239AX54"/>
<evidence type="ECO:0000313" key="3">
    <source>
        <dbReference type="EMBL" id="SNS00187.1"/>
    </source>
</evidence>
<dbReference type="InterPro" id="IPR012424">
    <property type="entry name" value="Conjugative_transposon_TraJ_C"/>
</dbReference>
<gene>
    <name evidence="3" type="ORF">SAMN06269173_11618</name>
</gene>
<organism evidence="3 4">
    <name type="scientific">Hymenobacter mucosus</name>
    <dbReference type="NCBI Taxonomy" id="1411120"/>
    <lineage>
        <taxon>Bacteria</taxon>
        <taxon>Pseudomonadati</taxon>
        <taxon>Bacteroidota</taxon>
        <taxon>Cytophagia</taxon>
        <taxon>Cytophagales</taxon>
        <taxon>Hymenobacteraceae</taxon>
        <taxon>Hymenobacter</taxon>
    </lineage>
</organism>
<name>A0A239AX54_9BACT</name>
<keyword evidence="1" id="KW-0472">Membrane</keyword>
<dbReference type="EMBL" id="FZNS01000016">
    <property type="protein sequence ID" value="SNS00187.1"/>
    <property type="molecule type" value="Genomic_DNA"/>
</dbReference>
<sequence length="384" mass="40361">MNSILAQVDAMETMLDDLYTNMMPLVSQFTNLGRAIGGVGALIYISAKVWGHIARAEPIDVYPLLRPFLIGLCILFFPALCQGLRGFTGALSHSTDSIRNDQSAKIVALQEEKKNILANKPENKDFATDEAYERKLADLAGPTGMGGIGDRMSLTFQKVSYDVNQNFREWMKNTLELFHVGARLLIHFLSTFILVVLSVLGPITFGIAIFPGFGGGIQKWLGHFITISLWVPVANVFGAMMASFQVQMLQGDIDRLNAQRGVDSADFGYLVFLLVAIAGYVLVPFITDMLISASGAGSAAGAFVSAATGGAAAAGAGMGAAGRMGAQGVSAGASGVGTVVGAAQGGFGFSGAANMTRGEQLGHRAGSAIRERVGGYFGRNNGNS</sequence>
<feature type="transmembrane region" description="Helical" evidence="1">
    <location>
        <begin position="222"/>
        <end position="246"/>
    </location>
</feature>
<evidence type="ECO:0000313" key="4">
    <source>
        <dbReference type="Proteomes" id="UP000198310"/>
    </source>
</evidence>
<dbReference type="Proteomes" id="UP000198310">
    <property type="component" value="Unassembled WGS sequence"/>
</dbReference>
<feature type="transmembrane region" description="Helical" evidence="1">
    <location>
        <begin position="184"/>
        <end position="210"/>
    </location>
</feature>
<evidence type="ECO:0000256" key="1">
    <source>
        <dbReference type="SAM" id="Phobius"/>
    </source>
</evidence>
<feature type="domain" description="Conjugative transposon TraJ C-terminal" evidence="2">
    <location>
        <begin position="8"/>
        <end position="331"/>
    </location>
</feature>
<keyword evidence="1" id="KW-1133">Transmembrane helix</keyword>
<accession>A0A239AX54</accession>
<feature type="transmembrane region" description="Helical" evidence="1">
    <location>
        <begin position="32"/>
        <end position="53"/>
    </location>
</feature>
<evidence type="ECO:0000259" key="2">
    <source>
        <dbReference type="Pfam" id="PF07863"/>
    </source>
</evidence>
<protein>
    <submittedName>
        <fullName evidence="3">Bacteroides conjugative transposon TraJ protein</fullName>
    </submittedName>
</protein>